<evidence type="ECO:0000313" key="7">
    <source>
        <dbReference type="EMBL" id="KAH3679371.1"/>
    </source>
</evidence>
<dbReference type="PANTHER" id="PTHR48208">
    <property type="entry name" value="CENTROMERE PROTEIN I"/>
    <property type="match status" value="1"/>
</dbReference>
<protein>
    <submittedName>
        <fullName evidence="7">Uncharacterized protein</fullName>
    </submittedName>
</protein>
<name>A0A9P8TI99_9ASCO</name>
<dbReference type="AlphaFoldDB" id="A0A9P8TI99"/>
<sequence length="665" mass="78546">MLANCDDRIEIITKLDHYQSDLINHGLPIHSIISLINIIVNPSNKFTQTEKIHILDNFMYFKDSIPDEIVYKIINSLGISSFTGKRGANSSKITFLLQNKLLKWLINIRHFLKSQTILNSIYGLIFNFLGFDILRPQIAKILLLITKSYHINQSLIIRLLDLYSKNRTDQYLIGLILLFKRYKPLEILDVFPNNYSIKTFINDYNNIRDQNYLIKLYRLKNNKNHISIRNEDLNYLNEFNQYLIKRRKLGKQKNNVIEISSNLINYYNDDQILNINYNKFFFNENFQISQLISIWLNNNDQNRISIGLNNWLELIFQEFNSLIIDEKLILFKNLKIFTSINNNKIPDGLFSGYLINEKFLNDKIVKLEEYRWEFIPYLSSLNQLKQLIKLYSKNEFPVEWNSKFIEILRQSIKNLINEENYLEISEIIKSIISKFLPILSKFQYSQLIQFSIFQFLKLFKEIPKQYIILSNLVLPPDLIYTLYFSSNNPIIISKICEYLNFSKDILQNEPLITNQIEQLTNIHNSYVRDIINLIWTNKAFILTKSSVNDYSFGISNEFLGLFELHIPLFDSNLQFRSLYNLHQSPTFAQLSAKILRDLEDKDENCLVRLEGPLNNSAVLELQGQDWLNKTVDQVRVDILKKLNDEGFSGLNNFLYSHLRSLSEKQ</sequence>
<keyword evidence="4" id="KW-0158">Chromosome</keyword>
<comment type="similarity">
    <text evidence="3">Belongs to the CENP-I/CTF3 family.</text>
</comment>
<organism evidence="7 8">
    <name type="scientific">Wickerhamomyces mucosus</name>
    <dbReference type="NCBI Taxonomy" id="1378264"/>
    <lineage>
        <taxon>Eukaryota</taxon>
        <taxon>Fungi</taxon>
        <taxon>Dikarya</taxon>
        <taxon>Ascomycota</taxon>
        <taxon>Saccharomycotina</taxon>
        <taxon>Saccharomycetes</taxon>
        <taxon>Phaffomycetales</taxon>
        <taxon>Wickerhamomycetaceae</taxon>
        <taxon>Wickerhamomyces</taxon>
    </lineage>
</organism>
<dbReference type="EMBL" id="JAEUBF010000320">
    <property type="protein sequence ID" value="KAH3679371.1"/>
    <property type="molecule type" value="Genomic_DNA"/>
</dbReference>
<evidence type="ECO:0000256" key="6">
    <source>
        <dbReference type="ARBA" id="ARBA00023328"/>
    </source>
</evidence>
<dbReference type="GO" id="GO:0000070">
    <property type="term" value="P:mitotic sister chromatid segregation"/>
    <property type="evidence" value="ECO:0007669"/>
    <property type="project" value="TreeGrafter"/>
</dbReference>
<evidence type="ECO:0000256" key="2">
    <source>
        <dbReference type="ARBA" id="ARBA00004584"/>
    </source>
</evidence>
<reference evidence="7" key="2">
    <citation type="submission" date="2021-01" db="EMBL/GenBank/DDBJ databases">
        <authorList>
            <person name="Schikora-Tamarit M.A."/>
        </authorList>
    </citation>
    <scope>NUCLEOTIDE SEQUENCE</scope>
    <source>
        <strain evidence="7">CBS6341</strain>
    </source>
</reference>
<evidence type="ECO:0000256" key="1">
    <source>
        <dbReference type="ARBA" id="ARBA00004123"/>
    </source>
</evidence>
<comment type="subcellular location">
    <subcellularLocation>
        <location evidence="2">Chromosome</location>
        <location evidence="2">Centromere</location>
    </subcellularLocation>
    <subcellularLocation>
        <location evidence="1">Nucleus</location>
    </subcellularLocation>
</comment>
<comment type="caution">
    <text evidence="7">The sequence shown here is derived from an EMBL/GenBank/DDBJ whole genome shotgun (WGS) entry which is preliminary data.</text>
</comment>
<evidence type="ECO:0000256" key="3">
    <source>
        <dbReference type="ARBA" id="ARBA00005470"/>
    </source>
</evidence>
<keyword evidence="6" id="KW-0137">Centromere</keyword>
<keyword evidence="5" id="KW-0539">Nucleus</keyword>
<dbReference type="InterPro" id="IPR012485">
    <property type="entry name" value="CENP-I"/>
</dbReference>
<dbReference type="GO" id="GO:0005634">
    <property type="term" value="C:nucleus"/>
    <property type="evidence" value="ECO:0007669"/>
    <property type="project" value="UniProtKB-SubCell"/>
</dbReference>
<dbReference type="Pfam" id="PF07778">
    <property type="entry name" value="CENP-I"/>
    <property type="match status" value="1"/>
</dbReference>
<proteinExistence type="inferred from homology"/>
<dbReference type="Proteomes" id="UP000769528">
    <property type="component" value="Unassembled WGS sequence"/>
</dbReference>
<keyword evidence="8" id="KW-1185">Reference proteome</keyword>
<evidence type="ECO:0000256" key="4">
    <source>
        <dbReference type="ARBA" id="ARBA00022454"/>
    </source>
</evidence>
<dbReference type="GO" id="GO:0000939">
    <property type="term" value="C:inner kinetochore"/>
    <property type="evidence" value="ECO:0007669"/>
    <property type="project" value="TreeGrafter"/>
</dbReference>
<accession>A0A9P8TI99</accession>
<dbReference type="OrthoDB" id="6347512at2759"/>
<dbReference type="PANTHER" id="PTHR48208:SF2">
    <property type="entry name" value="CENTROMERE PROTEIN I"/>
    <property type="match status" value="1"/>
</dbReference>
<reference evidence="7" key="1">
    <citation type="journal article" date="2021" name="Open Biol.">
        <title>Shared evolutionary footprints suggest mitochondrial oxidative damage underlies multiple complex I losses in fungi.</title>
        <authorList>
            <person name="Schikora-Tamarit M.A."/>
            <person name="Marcet-Houben M."/>
            <person name="Nosek J."/>
            <person name="Gabaldon T."/>
        </authorList>
    </citation>
    <scope>NUCLEOTIDE SEQUENCE</scope>
    <source>
        <strain evidence="7">CBS6341</strain>
    </source>
</reference>
<gene>
    <name evidence="7" type="ORF">WICMUC_001052</name>
</gene>
<dbReference type="GO" id="GO:0034080">
    <property type="term" value="P:CENP-A containing chromatin assembly"/>
    <property type="evidence" value="ECO:0007669"/>
    <property type="project" value="TreeGrafter"/>
</dbReference>
<evidence type="ECO:0000256" key="5">
    <source>
        <dbReference type="ARBA" id="ARBA00023242"/>
    </source>
</evidence>
<evidence type="ECO:0000313" key="8">
    <source>
        <dbReference type="Proteomes" id="UP000769528"/>
    </source>
</evidence>